<dbReference type="AlphaFoldDB" id="A0A845AJX8"/>
<dbReference type="EMBL" id="WTYA01000007">
    <property type="protein sequence ID" value="MXP29165.1"/>
    <property type="molecule type" value="Genomic_DNA"/>
</dbReference>
<evidence type="ECO:0000256" key="2">
    <source>
        <dbReference type="ARBA" id="ARBA00022692"/>
    </source>
</evidence>
<keyword evidence="3 6" id="KW-1133">Transmembrane helix</keyword>
<accession>A0A845AJX8</accession>
<organism evidence="8 9">
    <name type="scientific">Qipengyuania algicida</name>
    <dbReference type="NCBI Taxonomy" id="1836209"/>
    <lineage>
        <taxon>Bacteria</taxon>
        <taxon>Pseudomonadati</taxon>
        <taxon>Pseudomonadota</taxon>
        <taxon>Alphaproteobacteria</taxon>
        <taxon>Sphingomonadales</taxon>
        <taxon>Erythrobacteraceae</taxon>
        <taxon>Qipengyuania</taxon>
    </lineage>
</organism>
<reference evidence="8 9" key="1">
    <citation type="submission" date="2019-12" db="EMBL/GenBank/DDBJ databases">
        <title>Genomic-based taxomic classification of the family Erythrobacteraceae.</title>
        <authorList>
            <person name="Xu L."/>
        </authorList>
    </citation>
    <scope>NUCLEOTIDE SEQUENCE [LARGE SCALE GENOMIC DNA]</scope>
    <source>
        <strain evidence="8 9">KEMB 9005-328</strain>
    </source>
</reference>
<evidence type="ECO:0000256" key="6">
    <source>
        <dbReference type="SAM" id="Phobius"/>
    </source>
</evidence>
<comment type="caution">
    <text evidence="8">The sequence shown here is derived from an EMBL/GenBank/DDBJ whole genome shotgun (WGS) entry which is preliminary data.</text>
</comment>
<feature type="compositionally biased region" description="Pro residues" evidence="5">
    <location>
        <begin position="53"/>
        <end position="62"/>
    </location>
</feature>
<protein>
    <submittedName>
        <fullName evidence="8">TonB family protein</fullName>
    </submittedName>
</protein>
<evidence type="ECO:0000256" key="5">
    <source>
        <dbReference type="SAM" id="MobiDB-lite"/>
    </source>
</evidence>
<feature type="transmembrane region" description="Helical" evidence="6">
    <location>
        <begin position="12"/>
        <end position="35"/>
    </location>
</feature>
<dbReference type="SUPFAM" id="SSF74653">
    <property type="entry name" value="TolA/TonB C-terminal domain"/>
    <property type="match status" value="1"/>
</dbReference>
<evidence type="ECO:0000256" key="4">
    <source>
        <dbReference type="ARBA" id="ARBA00023136"/>
    </source>
</evidence>
<proteinExistence type="predicted"/>
<dbReference type="Proteomes" id="UP000439780">
    <property type="component" value="Unassembled WGS sequence"/>
</dbReference>
<evidence type="ECO:0000313" key="9">
    <source>
        <dbReference type="Proteomes" id="UP000439780"/>
    </source>
</evidence>
<feature type="domain" description="TonB C-terminal" evidence="7">
    <location>
        <begin position="146"/>
        <end position="219"/>
    </location>
</feature>
<dbReference type="NCBIfam" id="TIGR01352">
    <property type="entry name" value="tonB_Cterm"/>
    <property type="match status" value="1"/>
</dbReference>
<evidence type="ECO:0000313" key="8">
    <source>
        <dbReference type="EMBL" id="MXP29165.1"/>
    </source>
</evidence>
<dbReference type="RefSeq" id="WP_160753463.1">
    <property type="nucleotide sequence ID" value="NZ_WTYA01000007.1"/>
</dbReference>
<gene>
    <name evidence="8" type="ORF">GRI58_10065</name>
</gene>
<keyword evidence="2 6" id="KW-0812">Transmembrane</keyword>
<dbReference type="Gene3D" id="3.30.1150.10">
    <property type="match status" value="1"/>
</dbReference>
<feature type="region of interest" description="Disordered" evidence="5">
    <location>
        <begin position="46"/>
        <end position="74"/>
    </location>
</feature>
<dbReference type="GO" id="GO:0016020">
    <property type="term" value="C:membrane"/>
    <property type="evidence" value="ECO:0007669"/>
    <property type="project" value="UniProtKB-SubCell"/>
</dbReference>
<name>A0A845AJX8_9SPHN</name>
<evidence type="ECO:0000256" key="3">
    <source>
        <dbReference type="ARBA" id="ARBA00022989"/>
    </source>
</evidence>
<dbReference type="OrthoDB" id="7585155at2"/>
<keyword evidence="4 6" id="KW-0472">Membrane</keyword>
<dbReference type="InterPro" id="IPR006260">
    <property type="entry name" value="TonB/TolA_C"/>
</dbReference>
<evidence type="ECO:0000259" key="7">
    <source>
        <dbReference type="Pfam" id="PF03544"/>
    </source>
</evidence>
<sequence length="222" mass="23094">MAYLDSSRRASPASMAAVIAIHAGLGVALIAGLTVTGTIIKPKPSGPIIDFPIEPPPPPSPVPEQSAKAQPQQQPTKLFVPKPDLDLGTIAPPVDTTTVITPTIPDAIPSFTPSPRPSTTASAFKPVAAAPRNDPAGWVSNSDYRSDWARRDWTGRASFKLAISAEGRVTGCTITSSTGHDALDTATCALVAKRAHFDPARGKDGEPVGGSYAGTIVWQIPD</sequence>
<dbReference type="Pfam" id="PF03544">
    <property type="entry name" value="TonB_C"/>
    <property type="match status" value="1"/>
</dbReference>
<comment type="subcellular location">
    <subcellularLocation>
        <location evidence="1">Membrane</location>
        <topology evidence="1">Single-pass membrane protein</topology>
    </subcellularLocation>
</comment>
<dbReference type="GO" id="GO:0055085">
    <property type="term" value="P:transmembrane transport"/>
    <property type="evidence" value="ECO:0007669"/>
    <property type="project" value="InterPro"/>
</dbReference>
<evidence type="ECO:0000256" key="1">
    <source>
        <dbReference type="ARBA" id="ARBA00004167"/>
    </source>
</evidence>
<dbReference type="InterPro" id="IPR037682">
    <property type="entry name" value="TonB_C"/>
</dbReference>
<keyword evidence="9" id="KW-1185">Reference proteome</keyword>